<dbReference type="AlphaFoldDB" id="A0A6A6VBY8"/>
<dbReference type="EMBL" id="MU006576">
    <property type="protein sequence ID" value="KAF2746617.1"/>
    <property type="molecule type" value="Genomic_DNA"/>
</dbReference>
<proteinExistence type="predicted"/>
<evidence type="ECO:0000313" key="2">
    <source>
        <dbReference type="EMBL" id="KAF2746617.1"/>
    </source>
</evidence>
<evidence type="ECO:0000313" key="3">
    <source>
        <dbReference type="Proteomes" id="UP000799440"/>
    </source>
</evidence>
<dbReference type="Proteomes" id="UP000799440">
    <property type="component" value="Unassembled WGS sequence"/>
</dbReference>
<protein>
    <submittedName>
        <fullName evidence="2">Uncharacterized protein</fullName>
    </submittedName>
</protein>
<name>A0A6A6VBY8_9PLEO</name>
<organism evidence="2 3">
    <name type="scientific">Sporormia fimetaria CBS 119925</name>
    <dbReference type="NCBI Taxonomy" id="1340428"/>
    <lineage>
        <taxon>Eukaryota</taxon>
        <taxon>Fungi</taxon>
        <taxon>Dikarya</taxon>
        <taxon>Ascomycota</taxon>
        <taxon>Pezizomycotina</taxon>
        <taxon>Dothideomycetes</taxon>
        <taxon>Pleosporomycetidae</taxon>
        <taxon>Pleosporales</taxon>
        <taxon>Sporormiaceae</taxon>
        <taxon>Sporormia</taxon>
    </lineage>
</organism>
<evidence type="ECO:0000256" key="1">
    <source>
        <dbReference type="SAM" id="MobiDB-lite"/>
    </source>
</evidence>
<feature type="region of interest" description="Disordered" evidence="1">
    <location>
        <begin position="1"/>
        <end position="125"/>
    </location>
</feature>
<gene>
    <name evidence="2" type="ORF">M011DRAFT_501702</name>
</gene>
<sequence length="169" mass="18363">MKQTEEDPRHSREVMQEILKAKGEATRVEKPTPKARNKSSAAVVGAAAERLDSIINGSQEKTKGTGNSRGMRPTSSLPNRVLAGPPPITDSDNDPKPNEPTKEPAESVIDDADSELEEALSVSQPAEEPRFVWPKVVSFELAIPAAIQDHFEVQITVNEAGHQCMDLQS</sequence>
<feature type="compositionally biased region" description="Basic and acidic residues" evidence="1">
    <location>
        <begin position="1"/>
        <end position="32"/>
    </location>
</feature>
<feature type="compositionally biased region" description="Acidic residues" evidence="1">
    <location>
        <begin position="108"/>
        <end position="118"/>
    </location>
</feature>
<feature type="compositionally biased region" description="Basic and acidic residues" evidence="1">
    <location>
        <begin position="93"/>
        <end position="105"/>
    </location>
</feature>
<keyword evidence="3" id="KW-1185">Reference proteome</keyword>
<feature type="compositionally biased region" description="Polar residues" evidence="1">
    <location>
        <begin position="55"/>
        <end position="78"/>
    </location>
</feature>
<accession>A0A6A6VBY8</accession>
<reference evidence="2" key="1">
    <citation type="journal article" date="2020" name="Stud. Mycol.">
        <title>101 Dothideomycetes genomes: a test case for predicting lifestyles and emergence of pathogens.</title>
        <authorList>
            <person name="Haridas S."/>
            <person name="Albert R."/>
            <person name="Binder M."/>
            <person name="Bloem J."/>
            <person name="Labutti K."/>
            <person name="Salamov A."/>
            <person name="Andreopoulos B."/>
            <person name="Baker S."/>
            <person name="Barry K."/>
            <person name="Bills G."/>
            <person name="Bluhm B."/>
            <person name="Cannon C."/>
            <person name="Castanera R."/>
            <person name="Culley D."/>
            <person name="Daum C."/>
            <person name="Ezra D."/>
            <person name="Gonzalez J."/>
            <person name="Henrissat B."/>
            <person name="Kuo A."/>
            <person name="Liang C."/>
            <person name="Lipzen A."/>
            <person name="Lutzoni F."/>
            <person name="Magnuson J."/>
            <person name="Mondo S."/>
            <person name="Nolan M."/>
            <person name="Ohm R."/>
            <person name="Pangilinan J."/>
            <person name="Park H.-J."/>
            <person name="Ramirez L."/>
            <person name="Alfaro M."/>
            <person name="Sun H."/>
            <person name="Tritt A."/>
            <person name="Yoshinaga Y."/>
            <person name="Zwiers L.-H."/>
            <person name="Turgeon B."/>
            <person name="Goodwin S."/>
            <person name="Spatafora J."/>
            <person name="Crous P."/>
            <person name="Grigoriev I."/>
        </authorList>
    </citation>
    <scope>NUCLEOTIDE SEQUENCE</scope>
    <source>
        <strain evidence="2">CBS 119925</strain>
    </source>
</reference>